<feature type="domain" description="Flagellin N-terminal" evidence="1">
    <location>
        <begin position="5"/>
        <end position="141"/>
    </location>
</feature>
<gene>
    <name evidence="2" type="ORF">METZ01_LOCUS473940</name>
</gene>
<dbReference type="Pfam" id="PF00669">
    <property type="entry name" value="Flagellin_N"/>
    <property type="match status" value="1"/>
</dbReference>
<dbReference type="GO" id="GO:0005198">
    <property type="term" value="F:structural molecule activity"/>
    <property type="evidence" value="ECO:0007669"/>
    <property type="project" value="InterPro"/>
</dbReference>
<organism evidence="2">
    <name type="scientific">marine metagenome</name>
    <dbReference type="NCBI Taxonomy" id="408172"/>
    <lineage>
        <taxon>unclassified sequences</taxon>
        <taxon>metagenomes</taxon>
        <taxon>ecological metagenomes</taxon>
    </lineage>
</organism>
<protein>
    <recommendedName>
        <fullName evidence="1">Flagellin N-terminal domain-containing protein</fullName>
    </recommendedName>
</protein>
<dbReference type="InterPro" id="IPR001492">
    <property type="entry name" value="Flagellin"/>
</dbReference>
<evidence type="ECO:0000313" key="2">
    <source>
        <dbReference type="EMBL" id="SVE21086.1"/>
    </source>
</evidence>
<dbReference type="EMBL" id="UINC01201649">
    <property type="protein sequence ID" value="SVE21086.1"/>
    <property type="molecule type" value="Genomic_DNA"/>
</dbReference>
<accession>A0A383BLK8</accession>
<sequence>MALTINTNTAATAAAGSLNKNNSYLQKSLARLSSGRRITTPADDAGGLAVSMKLGASINRTKAAIANIQNAVSFGDVQDGALQSAARIVDRMAELKSLSLDVMKSASDVANYDTEFGALQRQLYQVGAETFNGVSLFATTNEA</sequence>
<name>A0A383BLK8_9ZZZZ</name>
<dbReference type="AlphaFoldDB" id="A0A383BLK8"/>
<dbReference type="GO" id="GO:0009288">
    <property type="term" value="C:bacterial-type flagellum"/>
    <property type="evidence" value="ECO:0007669"/>
    <property type="project" value="InterPro"/>
</dbReference>
<dbReference type="SUPFAM" id="SSF64518">
    <property type="entry name" value="Phase 1 flagellin"/>
    <property type="match status" value="1"/>
</dbReference>
<dbReference type="PRINTS" id="PR00207">
    <property type="entry name" value="FLAGELLIN"/>
</dbReference>
<dbReference type="Gene3D" id="1.20.1330.10">
    <property type="entry name" value="f41 fragment of flagellin, N-terminal domain"/>
    <property type="match status" value="1"/>
</dbReference>
<dbReference type="PANTHER" id="PTHR42792">
    <property type="entry name" value="FLAGELLIN"/>
    <property type="match status" value="1"/>
</dbReference>
<feature type="non-terminal residue" evidence="2">
    <location>
        <position position="143"/>
    </location>
</feature>
<dbReference type="InterPro" id="IPR001029">
    <property type="entry name" value="Flagellin_N"/>
</dbReference>
<evidence type="ECO:0000259" key="1">
    <source>
        <dbReference type="Pfam" id="PF00669"/>
    </source>
</evidence>
<dbReference type="PANTHER" id="PTHR42792:SF2">
    <property type="entry name" value="FLAGELLIN"/>
    <property type="match status" value="1"/>
</dbReference>
<proteinExistence type="predicted"/>
<reference evidence="2" key="1">
    <citation type="submission" date="2018-05" db="EMBL/GenBank/DDBJ databases">
        <authorList>
            <person name="Lanie J.A."/>
            <person name="Ng W.-L."/>
            <person name="Kazmierczak K.M."/>
            <person name="Andrzejewski T.M."/>
            <person name="Davidsen T.M."/>
            <person name="Wayne K.J."/>
            <person name="Tettelin H."/>
            <person name="Glass J.I."/>
            <person name="Rusch D."/>
            <person name="Podicherti R."/>
            <person name="Tsui H.-C.T."/>
            <person name="Winkler M.E."/>
        </authorList>
    </citation>
    <scope>NUCLEOTIDE SEQUENCE</scope>
</reference>